<name>A0A285N958_NATPI</name>
<evidence type="ECO:0000256" key="1">
    <source>
        <dbReference type="SAM" id="Phobius"/>
    </source>
</evidence>
<sequence>MNNLLSRGLPSKRRQRQLSYFMEISLVGLLFVGLERGSVGIIVNAGMCLAVTQIPPILERDYELPMDPRLTLWITTAAFLHGVGVVGIPGLTDGNFYSGVPVVSEYWDHITHALSSSVVAAAGYATVRAVDEHSEDVYLPPKFIAVIILLFVLAFAVLWELLEFGIGVAATEFGTASVLTQYGVYDTLKDVVYNSIGAVIVALWGGVYLTDISDAIAERLGLA</sequence>
<proteinExistence type="predicted"/>
<keyword evidence="1" id="KW-0812">Transmembrane</keyword>
<reference evidence="2 3" key="1">
    <citation type="submission" date="2017-09" db="EMBL/GenBank/DDBJ databases">
        <authorList>
            <person name="Ehlers B."/>
            <person name="Leendertz F.H."/>
        </authorList>
    </citation>
    <scope>NUCLEOTIDE SEQUENCE [LARGE SCALE GENOMIC DNA]</scope>
    <source>
        <strain evidence="2 3">DSM 27208</strain>
    </source>
</reference>
<feature type="transmembrane region" description="Helical" evidence="1">
    <location>
        <begin position="70"/>
        <end position="90"/>
    </location>
</feature>
<dbReference type="AlphaFoldDB" id="A0A285N958"/>
<dbReference type="Pfam" id="PF09997">
    <property type="entry name" value="DUF2238"/>
    <property type="match status" value="1"/>
</dbReference>
<dbReference type="InterPro" id="IPR014509">
    <property type="entry name" value="YjdF-like"/>
</dbReference>
<feature type="transmembrane region" description="Helical" evidence="1">
    <location>
        <begin position="143"/>
        <end position="171"/>
    </location>
</feature>
<protein>
    <submittedName>
        <fullName evidence="2">Uncharacterized protein</fullName>
    </submittedName>
</protein>
<keyword evidence="1" id="KW-0472">Membrane</keyword>
<dbReference type="Proteomes" id="UP000219453">
    <property type="component" value="Unassembled WGS sequence"/>
</dbReference>
<organism evidence="2 3">
    <name type="scientific">Natronoarchaeum philippinense</name>
    <dbReference type="NCBI Taxonomy" id="558529"/>
    <lineage>
        <taxon>Archaea</taxon>
        <taxon>Methanobacteriati</taxon>
        <taxon>Methanobacteriota</taxon>
        <taxon>Stenosarchaea group</taxon>
        <taxon>Halobacteria</taxon>
        <taxon>Halobacteriales</taxon>
        <taxon>Natronoarchaeaceae</taxon>
    </lineage>
</organism>
<gene>
    <name evidence="2" type="ORF">SAMN06269185_1012</name>
</gene>
<feature type="transmembrane region" description="Helical" evidence="1">
    <location>
        <begin position="191"/>
        <end position="210"/>
    </location>
</feature>
<evidence type="ECO:0000313" key="3">
    <source>
        <dbReference type="Proteomes" id="UP000219453"/>
    </source>
</evidence>
<feature type="transmembrane region" description="Helical" evidence="1">
    <location>
        <begin position="18"/>
        <end position="34"/>
    </location>
</feature>
<evidence type="ECO:0000313" key="2">
    <source>
        <dbReference type="EMBL" id="SNZ06022.1"/>
    </source>
</evidence>
<accession>A0A285N958</accession>
<keyword evidence="3" id="KW-1185">Reference proteome</keyword>
<keyword evidence="1" id="KW-1133">Transmembrane helix</keyword>
<dbReference type="EMBL" id="OBEJ01000001">
    <property type="protein sequence ID" value="SNZ06022.1"/>
    <property type="molecule type" value="Genomic_DNA"/>
</dbReference>